<proteinExistence type="predicted"/>
<dbReference type="AlphaFoldDB" id="A0A6I4SK91"/>
<dbReference type="RefSeq" id="WP_160597489.1">
    <property type="nucleotide sequence ID" value="NZ_WTYS01000001.1"/>
</dbReference>
<dbReference type="OrthoDB" id="7161229at2"/>
<evidence type="ECO:0000313" key="4">
    <source>
        <dbReference type="Proteomes" id="UP000468943"/>
    </source>
</evidence>
<dbReference type="EMBL" id="WTYS01000001">
    <property type="protein sequence ID" value="MXO56271.1"/>
    <property type="molecule type" value="Genomic_DNA"/>
</dbReference>
<dbReference type="Gene3D" id="3.30.1150.10">
    <property type="match status" value="1"/>
</dbReference>
<evidence type="ECO:0000313" key="3">
    <source>
        <dbReference type="EMBL" id="MXO56271.1"/>
    </source>
</evidence>
<feature type="region of interest" description="Disordered" evidence="1">
    <location>
        <begin position="78"/>
        <end position="149"/>
    </location>
</feature>
<dbReference type="Proteomes" id="UP000468943">
    <property type="component" value="Unassembled WGS sequence"/>
</dbReference>
<evidence type="ECO:0000256" key="1">
    <source>
        <dbReference type="SAM" id="MobiDB-lite"/>
    </source>
</evidence>
<keyword evidence="2" id="KW-1133">Transmembrane helix</keyword>
<sequence>MQQTRFRDEEIIGFAVALFLHLGLLGVLLLKPEPIVVEPIQTVTVSLAEDVGLEATAPEIIPESRMAMSPVLSELPMPPVAQPEVTSEPVRTLAPTPPVSTPKQATRPTQPERTSRTPSRQPKPDTSSRRRPDKPASQAAAQPKQGGASRRFDEAFAGAGSSTTTSETRAPAAVIGASERASIGQALARQLKPHWAAPQGVDIDKLVTIIAFELNENGSLRGSPRLVRQTGVNDSNRAQAERHVEQAMRAIRLAAPFKLPPEYYSAWKKIDGARFDRNL</sequence>
<feature type="compositionally biased region" description="Low complexity" evidence="1">
    <location>
        <begin position="135"/>
        <end position="149"/>
    </location>
</feature>
<keyword evidence="2" id="KW-0472">Membrane</keyword>
<reference evidence="3 4" key="1">
    <citation type="submission" date="2019-12" db="EMBL/GenBank/DDBJ databases">
        <title>Genomic-based taxomic classification of the family Erythrobacteraceae.</title>
        <authorList>
            <person name="Xu L."/>
        </authorList>
    </citation>
    <scope>NUCLEOTIDE SEQUENCE [LARGE SCALE GENOMIC DNA]</scope>
    <source>
        <strain evidence="3 4">JCM 17802</strain>
    </source>
</reference>
<accession>A0A6I4SK91</accession>
<comment type="caution">
    <text evidence="3">The sequence shown here is derived from an EMBL/GenBank/DDBJ whole genome shotgun (WGS) entry which is preliminary data.</text>
</comment>
<keyword evidence="4" id="KW-1185">Reference proteome</keyword>
<feature type="transmembrane region" description="Helical" evidence="2">
    <location>
        <begin position="12"/>
        <end position="30"/>
    </location>
</feature>
<name>A0A6I4SK91_9SPHN</name>
<keyword evidence="2" id="KW-0812">Transmembrane</keyword>
<organism evidence="3 4">
    <name type="scientific">Pontixanthobacter gangjinensis</name>
    <dbReference type="NCBI Taxonomy" id="1028742"/>
    <lineage>
        <taxon>Bacteria</taxon>
        <taxon>Pseudomonadati</taxon>
        <taxon>Pseudomonadota</taxon>
        <taxon>Alphaproteobacteria</taxon>
        <taxon>Sphingomonadales</taxon>
        <taxon>Erythrobacteraceae</taxon>
        <taxon>Pontixanthobacter</taxon>
    </lineage>
</organism>
<feature type="compositionally biased region" description="Polar residues" evidence="1">
    <location>
        <begin position="101"/>
        <end position="120"/>
    </location>
</feature>
<feature type="compositionally biased region" description="Basic and acidic residues" evidence="1">
    <location>
        <begin position="122"/>
        <end position="134"/>
    </location>
</feature>
<evidence type="ECO:0000256" key="2">
    <source>
        <dbReference type="SAM" id="Phobius"/>
    </source>
</evidence>
<protein>
    <submittedName>
        <fullName evidence="3">Energy transducer TonB</fullName>
    </submittedName>
</protein>
<gene>
    <name evidence="3" type="ORF">GRI36_05185</name>
</gene>